<accession>A0AAI9YCB2</accession>
<name>A0AAI9YCB2_9PEZI</name>
<sequence>MLKDILRDPPLARGHKQLLDYNIPQPKIEVSLKGVLGDYEAHIVQFNKVRGIPRTLQAKRPISEVIYEVGPAEIMQTGITMQKDMQTAVANLNGDYIEVEPTCDFTWVHLPTTNMDWMNVSITSSDCF</sequence>
<dbReference type="AlphaFoldDB" id="A0AAI9YCB2"/>
<gene>
    <name evidence="1" type="ORF">CCUS01_13273</name>
</gene>
<dbReference type="Proteomes" id="UP001239213">
    <property type="component" value="Unassembled WGS sequence"/>
</dbReference>
<comment type="caution">
    <text evidence="1">The sequence shown here is derived from an EMBL/GenBank/DDBJ whole genome shotgun (WGS) entry which is preliminary data.</text>
</comment>
<organism evidence="1 2">
    <name type="scientific">Colletotrichum cuscutae</name>
    <dbReference type="NCBI Taxonomy" id="1209917"/>
    <lineage>
        <taxon>Eukaryota</taxon>
        <taxon>Fungi</taxon>
        <taxon>Dikarya</taxon>
        <taxon>Ascomycota</taxon>
        <taxon>Pezizomycotina</taxon>
        <taxon>Sordariomycetes</taxon>
        <taxon>Hypocreomycetidae</taxon>
        <taxon>Glomerellales</taxon>
        <taxon>Glomerellaceae</taxon>
        <taxon>Colletotrichum</taxon>
        <taxon>Colletotrichum acutatum species complex</taxon>
    </lineage>
</organism>
<dbReference type="EMBL" id="MPDP01000012">
    <property type="protein sequence ID" value="KAK1496694.1"/>
    <property type="molecule type" value="Genomic_DNA"/>
</dbReference>
<reference evidence="1" key="1">
    <citation type="submission" date="2016-11" db="EMBL/GenBank/DDBJ databases">
        <title>The genome sequence of Colletotrichum cuscutae.</title>
        <authorList>
            <person name="Baroncelli R."/>
        </authorList>
    </citation>
    <scope>NUCLEOTIDE SEQUENCE</scope>
    <source>
        <strain evidence="1">IMI 304802</strain>
    </source>
</reference>
<evidence type="ECO:0000313" key="2">
    <source>
        <dbReference type="Proteomes" id="UP001239213"/>
    </source>
</evidence>
<protein>
    <submittedName>
        <fullName evidence="1">Uncharacterized protein</fullName>
    </submittedName>
</protein>
<proteinExistence type="predicted"/>
<evidence type="ECO:0000313" key="1">
    <source>
        <dbReference type="EMBL" id="KAK1496694.1"/>
    </source>
</evidence>
<keyword evidence="2" id="KW-1185">Reference proteome</keyword>